<dbReference type="VEuPathDB" id="VectorBase:ADAR2_012007"/>
<dbReference type="SMART" id="SM00020">
    <property type="entry name" value="Tryp_SPc"/>
    <property type="match status" value="1"/>
</dbReference>
<evidence type="ECO:0000256" key="5">
    <source>
        <dbReference type="ARBA" id="ARBA00022801"/>
    </source>
</evidence>
<keyword evidence="2" id="KW-0964">Secreted</keyword>
<dbReference type="GO" id="GO:0004252">
    <property type="term" value="F:serine-type endopeptidase activity"/>
    <property type="evidence" value="ECO:0007669"/>
    <property type="project" value="InterPro"/>
</dbReference>
<accession>W5JHU7</accession>
<dbReference type="InterPro" id="IPR001314">
    <property type="entry name" value="Peptidase_S1A"/>
</dbReference>
<dbReference type="Proteomes" id="UP000000673">
    <property type="component" value="Unassembled WGS sequence"/>
</dbReference>
<evidence type="ECO:0000313" key="13">
    <source>
        <dbReference type="EMBL" id="ETN62374.1"/>
    </source>
</evidence>
<feature type="signal peptide" evidence="11">
    <location>
        <begin position="1"/>
        <end position="24"/>
    </location>
</feature>
<comment type="similarity">
    <text evidence="9">Belongs to the peptidase S1 family. CLIP subfamily.</text>
</comment>
<evidence type="ECO:0000256" key="1">
    <source>
        <dbReference type="ARBA" id="ARBA00004613"/>
    </source>
</evidence>
<keyword evidence="5" id="KW-0378">Hydrolase</keyword>
<evidence type="ECO:0000313" key="15">
    <source>
        <dbReference type="Proteomes" id="UP000000673"/>
    </source>
</evidence>
<dbReference type="PRINTS" id="PR00722">
    <property type="entry name" value="CHYMOTRYPSIN"/>
</dbReference>
<evidence type="ECO:0000256" key="7">
    <source>
        <dbReference type="ARBA" id="ARBA00023145"/>
    </source>
</evidence>
<feature type="compositionally biased region" description="Basic and acidic residues" evidence="10">
    <location>
        <begin position="405"/>
        <end position="421"/>
    </location>
</feature>
<keyword evidence="15" id="KW-1185">Reference proteome</keyword>
<feature type="region of interest" description="Disordered" evidence="10">
    <location>
        <begin position="358"/>
        <end position="421"/>
    </location>
</feature>
<sequence>MAHSVNPSTTVLLVIGLFGILCDSWYQTELFVKDYDDAKCGERKLPRHERVKGGYRTRPGDWPWHAALYQRAEDRISFNYACGGSIVHRYLILTAAHCVTYAVSGRKLPKVDLLIKLGRYNLASAEAKHSEEYGVRESIVHGGYVPATFENDIAVLRVAVPILFSHYIQPVCLWKRDDGFVLPNVIGLAGTVVGWGLTDENWLATALNEARMPVIDSHTCLTSDRTFFGGLLHAKAYCAGFKNGTGVCHGDSGGGMFFEFQNRWYLKGLVSFSNTFEESRRCNLQQYIGFTDASQYIDWLYANTPQQSRLCAPTPPGRALRRSLNGHYIGHRHRAKSEKQSPEGSLVTNAAATRSRCRHHLPPGLGAELNPRNRRMQPPPRVSAVGSGSAIDASRHPPDAPLTGDNREPGSRTRKFVQDHETDLTSCSVLPSSRDPFCSGSSALLPFACGNKWSRSKLFTFGGRLVFGLDGDGHDDDDDEDEREKLAAHT</sequence>
<evidence type="ECO:0000256" key="4">
    <source>
        <dbReference type="ARBA" id="ARBA00022729"/>
    </source>
</evidence>
<dbReference type="InterPro" id="IPR051333">
    <property type="entry name" value="CLIP_Serine_Protease"/>
</dbReference>
<reference evidence="13" key="3">
    <citation type="journal article" date="2013" name="Nucleic Acids Res.">
        <title>The genome of Anopheles darlingi, the main neotropical malaria vector.</title>
        <authorList>
            <person name="Marinotti O."/>
            <person name="Cerqueira G.C."/>
            <person name="de Almeida L.G."/>
            <person name="Ferro M.I."/>
            <person name="Loreto E.L."/>
            <person name="Zaha A."/>
            <person name="Teixeira S.M."/>
            <person name="Wespiser A.R."/>
            <person name="Almeida E Silva A."/>
            <person name="Schlindwein A.D."/>
            <person name="Pacheco A.C."/>
            <person name="Silva A.L."/>
            <person name="Graveley B.R."/>
            <person name="Walenz B.P."/>
            <person name="Lima Bde A."/>
            <person name="Ribeiro C.A."/>
            <person name="Nunes-Silva C.G."/>
            <person name="de Carvalho C.R."/>
            <person name="Soares C.M."/>
            <person name="de Menezes C.B."/>
            <person name="Matiolli C."/>
            <person name="Caffrey D."/>
            <person name="Araujo D.A."/>
            <person name="de Oliveira D.M."/>
            <person name="Golenbock D."/>
            <person name="Grisard E.C."/>
            <person name="Fantinatti-Garboggini F."/>
            <person name="de Carvalho F.M."/>
            <person name="Barcellos F.G."/>
            <person name="Prosdocimi F."/>
            <person name="May G."/>
            <person name="Azevedo Junior G.M."/>
            <person name="Guimaraes G.M."/>
            <person name="Goldman G.H."/>
            <person name="Padilha I.Q."/>
            <person name="Batista Jda S."/>
            <person name="Ferro J.A."/>
            <person name="Ribeiro J.M."/>
            <person name="Fietto J.L."/>
            <person name="Dabbas K.M."/>
            <person name="Cerdeira L."/>
            <person name="Agnez-Lima L.F."/>
            <person name="Brocchi M."/>
            <person name="de Carvalho M.O."/>
            <person name="Teixeira Mde M."/>
            <person name="Diniz Maia Mde M."/>
            <person name="Goldman M.H."/>
            <person name="Cruz Schneider M.P."/>
            <person name="Felipe M.S."/>
            <person name="Hungria M."/>
            <person name="Nicolas M.F."/>
            <person name="Pereira M."/>
            <person name="Montes M.A."/>
            <person name="Cantao M.E."/>
            <person name="Vincentz M."/>
            <person name="Rafael M.S."/>
            <person name="Silverman N."/>
            <person name="Stoco P.H."/>
            <person name="Souza R.C."/>
            <person name="Vicentini R."/>
            <person name="Gazzinelli R.T."/>
            <person name="Neves Rde O."/>
            <person name="Silva R."/>
            <person name="Astolfi-Filho S."/>
            <person name="Maciel T.E."/>
            <person name="Urmenyi T.P."/>
            <person name="Tadei W.P."/>
            <person name="Camargo E.P."/>
            <person name="de Vasconcelos A.T."/>
        </authorList>
    </citation>
    <scope>NUCLEOTIDE SEQUENCE</scope>
</reference>
<dbReference type="SUPFAM" id="SSF50494">
    <property type="entry name" value="Trypsin-like serine proteases"/>
    <property type="match status" value="1"/>
</dbReference>
<dbReference type="CDD" id="cd00190">
    <property type="entry name" value="Tryp_SPc"/>
    <property type="match status" value="1"/>
</dbReference>
<dbReference type="eggNOG" id="KOG3627">
    <property type="taxonomic scope" value="Eukaryota"/>
</dbReference>
<protein>
    <recommendedName>
        <fullName evidence="12">Peptidase S1 domain-containing protein</fullName>
    </recommendedName>
</protein>
<dbReference type="PANTHER" id="PTHR24260">
    <property type="match status" value="1"/>
</dbReference>
<keyword evidence="8" id="KW-1015">Disulfide bond</keyword>
<dbReference type="AlphaFoldDB" id="W5JHU7"/>
<evidence type="ECO:0000313" key="14">
    <source>
        <dbReference type="EnsemblMetazoa" id="ADAC005935-PA"/>
    </source>
</evidence>
<reference evidence="13" key="2">
    <citation type="submission" date="2010-05" db="EMBL/GenBank/DDBJ databases">
        <authorList>
            <person name="Almeida L.G."/>
            <person name="Nicolas M.F."/>
            <person name="Souza R.C."/>
            <person name="Vasconcelos A.T.R."/>
        </authorList>
    </citation>
    <scope>NUCLEOTIDE SEQUENCE</scope>
</reference>
<dbReference type="GO" id="GO:0005576">
    <property type="term" value="C:extracellular region"/>
    <property type="evidence" value="ECO:0007669"/>
    <property type="project" value="UniProtKB-SubCell"/>
</dbReference>
<name>W5JHU7_ANODA</name>
<dbReference type="FunFam" id="2.40.10.10:FF:000146">
    <property type="entry name" value="Serine protease 53"/>
    <property type="match status" value="1"/>
</dbReference>
<dbReference type="STRING" id="43151.W5JHU7"/>
<feature type="compositionally biased region" description="Acidic residues" evidence="10">
    <location>
        <begin position="473"/>
        <end position="482"/>
    </location>
</feature>
<keyword evidence="7" id="KW-0865">Zymogen</keyword>
<evidence type="ECO:0000256" key="8">
    <source>
        <dbReference type="ARBA" id="ARBA00023157"/>
    </source>
</evidence>
<dbReference type="EnsemblMetazoa" id="ADAC005935-RA">
    <property type="protein sequence ID" value="ADAC005935-PA"/>
    <property type="gene ID" value="ADAC005935"/>
</dbReference>
<comment type="subcellular location">
    <subcellularLocation>
        <location evidence="1">Secreted</location>
    </subcellularLocation>
</comment>
<feature type="chain" id="PRO_5010155436" description="Peptidase S1 domain-containing protein" evidence="11">
    <location>
        <begin position="25"/>
        <end position="490"/>
    </location>
</feature>
<dbReference type="HOGENOM" id="CLU_556936_0_0_1"/>
<keyword evidence="4 11" id="KW-0732">Signal</keyword>
<keyword evidence="3" id="KW-0645">Protease</keyword>
<organism evidence="13">
    <name type="scientific">Anopheles darlingi</name>
    <name type="common">Mosquito</name>
    <dbReference type="NCBI Taxonomy" id="43151"/>
    <lineage>
        <taxon>Eukaryota</taxon>
        <taxon>Metazoa</taxon>
        <taxon>Ecdysozoa</taxon>
        <taxon>Arthropoda</taxon>
        <taxon>Hexapoda</taxon>
        <taxon>Insecta</taxon>
        <taxon>Pterygota</taxon>
        <taxon>Neoptera</taxon>
        <taxon>Endopterygota</taxon>
        <taxon>Diptera</taxon>
        <taxon>Nematocera</taxon>
        <taxon>Culicoidea</taxon>
        <taxon>Culicidae</taxon>
        <taxon>Anophelinae</taxon>
        <taxon>Anopheles</taxon>
    </lineage>
</organism>
<dbReference type="PROSITE" id="PS50240">
    <property type="entry name" value="TRYPSIN_DOM"/>
    <property type="match status" value="1"/>
</dbReference>
<dbReference type="InterPro" id="IPR001254">
    <property type="entry name" value="Trypsin_dom"/>
</dbReference>
<evidence type="ECO:0000256" key="2">
    <source>
        <dbReference type="ARBA" id="ARBA00022525"/>
    </source>
</evidence>
<dbReference type="GO" id="GO:0006508">
    <property type="term" value="P:proteolysis"/>
    <property type="evidence" value="ECO:0007669"/>
    <property type="project" value="UniProtKB-KW"/>
</dbReference>
<feature type="region of interest" description="Disordered" evidence="10">
    <location>
        <begin position="470"/>
        <end position="490"/>
    </location>
</feature>
<evidence type="ECO:0000256" key="10">
    <source>
        <dbReference type="SAM" id="MobiDB-lite"/>
    </source>
</evidence>
<dbReference type="PANTHER" id="PTHR24260:SF136">
    <property type="entry name" value="GH08193P-RELATED"/>
    <property type="match status" value="1"/>
</dbReference>
<evidence type="ECO:0000259" key="12">
    <source>
        <dbReference type="PROSITE" id="PS50240"/>
    </source>
</evidence>
<dbReference type="PROSITE" id="PS00134">
    <property type="entry name" value="TRYPSIN_HIS"/>
    <property type="match status" value="1"/>
</dbReference>
<evidence type="ECO:0000256" key="9">
    <source>
        <dbReference type="ARBA" id="ARBA00024195"/>
    </source>
</evidence>
<dbReference type="VEuPathDB" id="VectorBase:ADAC005935"/>
<proteinExistence type="inferred from homology"/>
<dbReference type="Gene3D" id="2.40.10.10">
    <property type="entry name" value="Trypsin-like serine proteases"/>
    <property type="match status" value="1"/>
</dbReference>
<dbReference type="InterPro" id="IPR043504">
    <property type="entry name" value="Peptidase_S1_PA_chymotrypsin"/>
</dbReference>
<keyword evidence="6" id="KW-0720">Serine protease</keyword>
<dbReference type="EMBL" id="ADMH02001487">
    <property type="protein sequence ID" value="ETN62374.1"/>
    <property type="molecule type" value="Genomic_DNA"/>
</dbReference>
<evidence type="ECO:0000256" key="3">
    <source>
        <dbReference type="ARBA" id="ARBA00022670"/>
    </source>
</evidence>
<evidence type="ECO:0000256" key="11">
    <source>
        <dbReference type="SAM" id="SignalP"/>
    </source>
</evidence>
<dbReference type="Pfam" id="PF00089">
    <property type="entry name" value="Trypsin"/>
    <property type="match status" value="1"/>
</dbReference>
<feature type="domain" description="Peptidase S1" evidence="12">
    <location>
        <begin position="51"/>
        <end position="305"/>
    </location>
</feature>
<dbReference type="InterPro" id="IPR009003">
    <property type="entry name" value="Peptidase_S1_PA"/>
</dbReference>
<reference evidence="14" key="4">
    <citation type="submission" date="2015-06" db="UniProtKB">
        <authorList>
            <consortium name="EnsemblMetazoa"/>
        </authorList>
    </citation>
    <scope>IDENTIFICATION</scope>
</reference>
<reference evidence="13 15" key="1">
    <citation type="journal article" date="2010" name="BMC Genomics">
        <title>Combination of measures distinguishes pre-miRNAs from other stem-loops in the genome of the newly sequenced Anopheles darlingi.</title>
        <authorList>
            <person name="Mendes N.D."/>
            <person name="Freitas A.T."/>
            <person name="Vasconcelos A.T."/>
            <person name="Sagot M.F."/>
        </authorList>
    </citation>
    <scope>NUCLEOTIDE SEQUENCE</scope>
</reference>
<evidence type="ECO:0000256" key="6">
    <source>
        <dbReference type="ARBA" id="ARBA00022825"/>
    </source>
</evidence>
<dbReference type="InterPro" id="IPR018114">
    <property type="entry name" value="TRYPSIN_HIS"/>
</dbReference>
<gene>
    <name evidence="13" type="ORF">AND_005935</name>
</gene>